<evidence type="ECO:0000313" key="1">
    <source>
        <dbReference type="EMBL" id="NUU58469.1"/>
    </source>
</evidence>
<sequence>MKWSEARVQFPNRWVLVEAISAYSANNMRNIEEFSVINDYEDTKLAWDAYKKHHSSEPSREYYIFHTANENIEVQEQEFIGIRGLR</sequence>
<reference evidence="1 2" key="1">
    <citation type="submission" date="2020-05" db="EMBL/GenBank/DDBJ databases">
        <title>Genome Sequencing of Type Strains.</title>
        <authorList>
            <person name="Lemaire J.F."/>
            <person name="Inderbitzin P."/>
            <person name="Gregorio O.A."/>
            <person name="Collins S.B."/>
            <person name="Wespe N."/>
            <person name="Knight-Connoni V."/>
        </authorList>
    </citation>
    <scope>NUCLEOTIDE SEQUENCE [LARGE SCALE GENOMIC DNA]</scope>
    <source>
        <strain evidence="1 2">DSM 19942</strain>
    </source>
</reference>
<protein>
    <submittedName>
        <fullName evidence="1">Uncharacterized protein</fullName>
    </submittedName>
</protein>
<dbReference type="EMBL" id="JABMCC010000121">
    <property type="protein sequence ID" value="NUU58469.1"/>
    <property type="molecule type" value="Genomic_DNA"/>
</dbReference>
<proteinExistence type="predicted"/>
<evidence type="ECO:0000313" key="2">
    <source>
        <dbReference type="Proteomes" id="UP000577724"/>
    </source>
</evidence>
<dbReference type="Proteomes" id="UP000577724">
    <property type="component" value="Unassembled WGS sequence"/>
</dbReference>
<name>A0ABX2MWJ0_9BACL</name>
<keyword evidence="2" id="KW-1185">Reference proteome</keyword>
<dbReference type="GeneID" id="97135160"/>
<gene>
    <name evidence="1" type="ORF">HP548_30755</name>
</gene>
<comment type="caution">
    <text evidence="1">The sequence shown here is derived from an EMBL/GenBank/DDBJ whole genome shotgun (WGS) entry which is preliminary data.</text>
</comment>
<accession>A0ABX2MWJ0</accession>
<dbReference type="RefSeq" id="WP_175383790.1">
    <property type="nucleotide sequence ID" value="NZ_CBCRYD010000009.1"/>
</dbReference>
<organism evidence="1 2">
    <name type="scientific">Paenibacillus taichungensis</name>
    <dbReference type="NCBI Taxonomy" id="484184"/>
    <lineage>
        <taxon>Bacteria</taxon>
        <taxon>Bacillati</taxon>
        <taxon>Bacillota</taxon>
        <taxon>Bacilli</taxon>
        <taxon>Bacillales</taxon>
        <taxon>Paenibacillaceae</taxon>
        <taxon>Paenibacillus</taxon>
    </lineage>
</organism>